<dbReference type="InterPro" id="IPR011044">
    <property type="entry name" value="Quino_amine_DH_bsu"/>
</dbReference>
<evidence type="ECO:0000313" key="1">
    <source>
        <dbReference type="EMBL" id="QOT75772.1"/>
    </source>
</evidence>
<gene>
    <name evidence="1" type="ORF">F7R26_016595</name>
</gene>
<name>A0A643FM83_9BURK</name>
<dbReference type="InterPro" id="IPR015943">
    <property type="entry name" value="WD40/YVTN_repeat-like_dom_sf"/>
</dbReference>
<evidence type="ECO:0000313" key="2">
    <source>
        <dbReference type="Proteomes" id="UP000397656"/>
    </source>
</evidence>
<dbReference type="SUPFAM" id="SSF50969">
    <property type="entry name" value="YVTN repeat-like/Quinoprotein amine dehydrogenase"/>
    <property type="match status" value="1"/>
</dbReference>
<proteinExistence type="predicted"/>
<dbReference type="GeneID" id="98402535"/>
<reference evidence="1 2" key="1">
    <citation type="submission" date="2020-10" db="EMBL/GenBank/DDBJ databases">
        <title>Complete genome sequence of Cupriavidus basilensis CCUG 49340T.</title>
        <authorList>
            <person name="Salva-Serra F."/>
            <person name="Donoso R.A."/>
            <person name="Cho K.H."/>
            <person name="Yoo J.A."/>
            <person name="Lee K."/>
            <person name="Yoon S.-H."/>
            <person name="Perez-Pantoja D."/>
            <person name="Moore E.R.B."/>
        </authorList>
    </citation>
    <scope>NUCLEOTIDE SEQUENCE [LARGE SCALE GENOMIC DNA]</scope>
    <source>
        <strain evidence="2">CCUG 49340</strain>
    </source>
</reference>
<protein>
    <submittedName>
        <fullName evidence="1">PQQ-binding-like beta-propeller repeat protein</fullName>
    </submittedName>
</protein>
<sequence>MKRSAAEIIREYGPFPGVDSVHGVTYDGQQVWFATGDKLIALDPASGKTLRAMDVASHAGTAFDGQHLFQIAEDRIQKIDPQTGRVVATIPAPGGGNDSGLAWAEGTLWVGQYRERKIHQVDPQTGEILRTIESNRFVTGVTWVEGELWHGTWEGEQSELRKVDPQTGKVLESIEMPGGVGVSGLESNGGDQFFCGGGDSGKVRAVRRPARGGAAGSNAGIPVDATSK</sequence>
<accession>A0A643FM83</accession>
<dbReference type="Gene3D" id="2.130.10.10">
    <property type="entry name" value="YVTN repeat-like/Quinoprotein amine dehydrogenase"/>
    <property type="match status" value="1"/>
</dbReference>
<dbReference type="RefSeq" id="WP_150990854.1">
    <property type="nucleotide sequence ID" value="NZ_CP062803.1"/>
</dbReference>
<organism evidence="1 2">
    <name type="scientific">Cupriavidus basilensis</name>
    <dbReference type="NCBI Taxonomy" id="68895"/>
    <lineage>
        <taxon>Bacteria</taxon>
        <taxon>Pseudomonadati</taxon>
        <taxon>Pseudomonadota</taxon>
        <taxon>Betaproteobacteria</taxon>
        <taxon>Burkholderiales</taxon>
        <taxon>Burkholderiaceae</taxon>
        <taxon>Cupriavidus</taxon>
    </lineage>
</organism>
<dbReference type="AlphaFoldDB" id="A0A643FM83"/>
<dbReference type="EMBL" id="CP062803">
    <property type="protein sequence ID" value="QOT75772.1"/>
    <property type="molecule type" value="Genomic_DNA"/>
</dbReference>
<dbReference type="Proteomes" id="UP000397656">
    <property type="component" value="Chromosome 1"/>
</dbReference>